<name>A0A8J3JBL4_9ACTN</name>
<reference evidence="1" key="1">
    <citation type="submission" date="2021-01" db="EMBL/GenBank/DDBJ databases">
        <title>Whole genome shotgun sequence of Actinocatenispora rupis NBRC 107355.</title>
        <authorList>
            <person name="Komaki H."/>
            <person name="Tamura T."/>
        </authorList>
    </citation>
    <scope>NUCLEOTIDE SEQUENCE</scope>
    <source>
        <strain evidence="1">NBRC 107355</strain>
    </source>
</reference>
<dbReference type="AlphaFoldDB" id="A0A8J3JBL4"/>
<comment type="caution">
    <text evidence="1">The sequence shown here is derived from an EMBL/GenBank/DDBJ whole genome shotgun (WGS) entry which is preliminary data.</text>
</comment>
<evidence type="ECO:0008006" key="3">
    <source>
        <dbReference type="Google" id="ProtNLM"/>
    </source>
</evidence>
<sequence length="926" mass="96394">MSDPYGTDARRAAILTAWSSSPTRFREDANAEEDLYLGGYADRLLVELAQNAADAATRAGVPGRMRVALVSTSDGAGALSAANTGAPLDTAGVDSLTSLRASAKRDEATVGRFGVGFSAVLAVTDAPELRSTTGGVRFSAGDTRAVVRDVPHLADEVARRDGQVPVLRLPWPAATPPPDGYDSEVYLPLRDAAALAAVRAALAGFDPALLLGLAGLSTVDIDGRVVRRADDGDDVLVTDGDGVVRWRVASAYGDVPGGLMEGRPLEERGRPQWSVTVAVPTRSVTLSDGVIVQQLNNETVEQLDNDTIEQLQSTTEPPAPTAAPVPLTDQFIHAPTPSDEPLGLPVRLIGTFPLDTARRRIPEGPLTDFLVARAAESSADLIASLADTPAVLDLLPRPGFAPAKLSAALRDALSEELRTRAFLPTADGRRVRPSRAVVVPDALVAPLAGVLDGLLPAGWWSVALPPLGVRRLGMPEIVAALTGVERPPAWWRALYEGLAAAPLDVGEREALAALPVPLADGRTVTGPSRVLLPDEVPLPASLGGLGLLVAHADAVHPLLARLGAMPASPSTVLSDDRVRAAVVDSVDAEDPAPVADAVLDLVAAAGPAPGSVPWLADLALPGRALDGTDPGWYPAGELLLPGGRLDGVLAEDAPYGRLDADLDRAAVLAVGVLDTFPVLDEADVDLVDVAGLDLDDAAGWAAAVRELAGDVDPAGLRIERVRAVCDLDLVRDDAWPAALAALSAEPLRTVLAADCLLRTADGERIAVPGYTRWWLSRRPVLGGRRPAECRVGDSELTGLYDEAPGDPDIAVLLGAHRGLADLLAAAAGDPAVAEDLLRRLGDPSRTAVPELLSVVYPRLAQALAGRDIPPPDRVRVAPGTVVDAADAVVLDQPWLLDRLGDRRPVAGGDVPVAVADLLDVPLLSEL</sequence>
<evidence type="ECO:0000313" key="1">
    <source>
        <dbReference type="EMBL" id="GID13779.1"/>
    </source>
</evidence>
<keyword evidence="2" id="KW-1185">Reference proteome</keyword>
<dbReference type="Proteomes" id="UP000612808">
    <property type="component" value="Unassembled WGS sequence"/>
</dbReference>
<dbReference type="NCBIfam" id="NF047352">
    <property type="entry name" value="P_loop_sacsin"/>
    <property type="match status" value="1"/>
</dbReference>
<organism evidence="1 2">
    <name type="scientific">Actinocatenispora rupis</name>
    <dbReference type="NCBI Taxonomy" id="519421"/>
    <lineage>
        <taxon>Bacteria</taxon>
        <taxon>Bacillati</taxon>
        <taxon>Actinomycetota</taxon>
        <taxon>Actinomycetes</taxon>
        <taxon>Micromonosporales</taxon>
        <taxon>Micromonosporaceae</taxon>
        <taxon>Actinocatenispora</taxon>
    </lineage>
</organism>
<dbReference type="RefSeq" id="WP_203661104.1">
    <property type="nucleotide sequence ID" value="NZ_BAAAZM010000020.1"/>
</dbReference>
<dbReference type="SUPFAM" id="SSF55874">
    <property type="entry name" value="ATPase domain of HSP90 chaperone/DNA topoisomerase II/histidine kinase"/>
    <property type="match status" value="1"/>
</dbReference>
<gene>
    <name evidence="1" type="ORF">Aru02nite_46680</name>
</gene>
<proteinExistence type="predicted"/>
<dbReference type="EMBL" id="BOMB01000026">
    <property type="protein sequence ID" value="GID13779.1"/>
    <property type="molecule type" value="Genomic_DNA"/>
</dbReference>
<evidence type="ECO:0000313" key="2">
    <source>
        <dbReference type="Proteomes" id="UP000612808"/>
    </source>
</evidence>
<protein>
    <recommendedName>
        <fullName evidence="3">Molecular chaperone Hsp90</fullName>
    </recommendedName>
</protein>
<accession>A0A8J3JBL4</accession>
<dbReference type="InterPro" id="IPR036890">
    <property type="entry name" value="HATPase_C_sf"/>
</dbReference>